<evidence type="ECO:0000313" key="2">
    <source>
        <dbReference type="EMBL" id="EJT79125.1"/>
    </source>
</evidence>
<feature type="compositionally biased region" description="Acidic residues" evidence="1">
    <location>
        <begin position="52"/>
        <end position="66"/>
    </location>
</feature>
<reference evidence="3" key="5">
    <citation type="submission" date="2018-04" db="UniProtKB">
        <authorList>
            <consortium name="EnsemblFungi"/>
        </authorList>
    </citation>
    <scope>IDENTIFICATION</scope>
    <source>
        <strain evidence="3">R3-111a-1</strain>
    </source>
</reference>
<feature type="compositionally biased region" description="Basic and acidic residues" evidence="1">
    <location>
        <begin position="32"/>
        <end position="51"/>
    </location>
</feature>
<dbReference type="VEuPathDB" id="FungiDB:GGTG_04214"/>
<reference evidence="2" key="2">
    <citation type="submission" date="2010-07" db="EMBL/GenBank/DDBJ databases">
        <authorList>
            <consortium name="The Broad Institute Genome Sequencing Platform"/>
            <consortium name="Broad Institute Genome Sequencing Center for Infectious Disease"/>
            <person name="Ma L.-J."/>
            <person name="Dead R."/>
            <person name="Young S."/>
            <person name="Zeng Q."/>
            <person name="Koehrsen M."/>
            <person name="Alvarado L."/>
            <person name="Berlin A."/>
            <person name="Chapman S.B."/>
            <person name="Chen Z."/>
            <person name="Freedman E."/>
            <person name="Gellesch M."/>
            <person name="Goldberg J."/>
            <person name="Griggs A."/>
            <person name="Gujja S."/>
            <person name="Heilman E.R."/>
            <person name="Heiman D."/>
            <person name="Hepburn T."/>
            <person name="Howarth C."/>
            <person name="Jen D."/>
            <person name="Larson L."/>
            <person name="Mehta T."/>
            <person name="Neiman D."/>
            <person name="Pearson M."/>
            <person name="Roberts A."/>
            <person name="Saif S."/>
            <person name="Shea T."/>
            <person name="Shenoy N."/>
            <person name="Sisk P."/>
            <person name="Stolte C."/>
            <person name="Sykes S."/>
            <person name="Walk T."/>
            <person name="White J."/>
            <person name="Yandava C."/>
            <person name="Haas B."/>
            <person name="Nusbaum C."/>
            <person name="Birren B."/>
        </authorList>
    </citation>
    <scope>NUCLEOTIDE SEQUENCE</scope>
    <source>
        <strain evidence="2">R3-111a-1</strain>
    </source>
</reference>
<dbReference type="RefSeq" id="XP_009220270.1">
    <property type="nucleotide sequence ID" value="XM_009222006.1"/>
</dbReference>
<keyword evidence="4" id="KW-1185">Reference proteome</keyword>
<evidence type="ECO:0000313" key="3">
    <source>
        <dbReference type="EnsemblFungi" id="EJT79125"/>
    </source>
</evidence>
<proteinExistence type="predicted"/>
<dbReference type="HOGENOM" id="CLU_2346797_0_0_1"/>
<accession>J3NSG2</accession>
<reference evidence="3" key="4">
    <citation type="journal article" date="2015" name="G3 (Bethesda)">
        <title>Genome sequences of three phytopathogenic species of the Magnaporthaceae family of fungi.</title>
        <authorList>
            <person name="Okagaki L.H."/>
            <person name="Nunes C.C."/>
            <person name="Sailsbery J."/>
            <person name="Clay B."/>
            <person name="Brown D."/>
            <person name="John T."/>
            <person name="Oh Y."/>
            <person name="Young N."/>
            <person name="Fitzgerald M."/>
            <person name="Haas B.J."/>
            <person name="Zeng Q."/>
            <person name="Young S."/>
            <person name="Adiconis X."/>
            <person name="Fan L."/>
            <person name="Levin J.Z."/>
            <person name="Mitchell T.K."/>
            <person name="Okubara P.A."/>
            <person name="Farman M.L."/>
            <person name="Kohn L.M."/>
            <person name="Birren B."/>
            <person name="Ma L.-J."/>
            <person name="Dean R.A."/>
        </authorList>
    </citation>
    <scope>NUCLEOTIDE SEQUENCE</scope>
    <source>
        <strain evidence="3">R3-111a-1</strain>
    </source>
</reference>
<evidence type="ECO:0000313" key="4">
    <source>
        <dbReference type="Proteomes" id="UP000006039"/>
    </source>
</evidence>
<evidence type="ECO:0000256" key="1">
    <source>
        <dbReference type="SAM" id="MobiDB-lite"/>
    </source>
</evidence>
<reference evidence="2" key="3">
    <citation type="submission" date="2010-09" db="EMBL/GenBank/DDBJ databases">
        <title>Annotation of Gaeumannomyces graminis var. tritici R3-111a-1.</title>
        <authorList>
            <consortium name="The Broad Institute Genome Sequencing Platform"/>
            <person name="Ma L.-J."/>
            <person name="Dead R."/>
            <person name="Young S.K."/>
            <person name="Zeng Q."/>
            <person name="Gargeya S."/>
            <person name="Fitzgerald M."/>
            <person name="Haas B."/>
            <person name="Abouelleil A."/>
            <person name="Alvarado L."/>
            <person name="Arachchi H.M."/>
            <person name="Berlin A."/>
            <person name="Brown A."/>
            <person name="Chapman S.B."/>
            <person name="Chen Z."/>
            <person name="Dunbar C."/>
            <person name="Freedman E."/>
            <person name="Gearin G."/>
            <person name="Gellesch M."/>
            <person name="Goldberg J."/>
            <person name="Griggs A."/>
            <person name="Gujja S."/>
            <person name="Heiman D."/>
            <person name="Howarth C."/>
            <person name="Larson L."/>
            <person name="Lui A."/>
            <person name="MacDonald P.J.P."/>
            <person name="Mehta T."/>
            <person name="Montmayeur A."/>
            <person name="Murphy C."/>
            <person name="Neiman D."/>
            <person name="Pearson M."/>
            <person name="Priest M."/>
            <person name="Roberts A."/>
            <person name="Saif S."/>
            <person name="Shea T."/>
            <person name="Shenoy N."/>
            <person name="Sisk P."/>
            <person name="Stolte C."/>
            <person name="Sykes S."/>
            <person name="Yandava C."/>
            <person name="Wortman J."/>
            <person name="Nusbaum C."/>
            <person name="Birren B."/>
        </authorList>
    </citation>
    <scope>NUCLEOTIDE SEQUENCE</scope>
    <source>
        <strain evidence="2">R3-111a-1</strain>
    </source>
</reference>
<dbReference type="AlphaFoldDB" id="J3NSG2"/>
<dbReference type="EnsemblFungi" id="EJT79125">
    <property type="protein sequence ID" value="EJT79125"/>
    <property type="gene ID" value="GGTG_04214"/>
</dbReference>
<protein>
    <submittedName>
        <fullName evidence="2 3">Uncharacterized protein</fullName>
    </submittedName>
</protein>
<sequence>MRRGRCAGNVLANPGMLLLLTRRGGGGTMTRTIKEARPPRFQQLEKEKEREDDNEGDDEEDGEEDNKEGPAIAPALVWAVVVGRNTYPTAKYFVPSW</sequence>
<name>J3NSG2_GAET3</name>
<dbReference type="GeneID" id="20344672"/>
<organism evidence="2">
    <name type="scientific">Gaeumannomyces tritici (strain R3-111a-1)</name>
    <name type="common">Wheat and barley take-all root rot fungus</name>
    <name type="synonym">Gaeumannomyces graminis var. tritici</name>
    <dbReference type="NCBI Taxonomy" id="644352"/>
    <lineage>
        <taxon>Eukaryota</taxon>
        <taxon>Fungi</taxon>
        <taxon>Dikarya</taxon>
        <taxon>Ascomycota</taxon>
        <taxon>Pezizomycotina</taxon>
        <taxon>Sordariomycetes</taxon>
        <taxon>Sordariomycetidae</taxon>
        <taxon>Magnaporthales</taxon>
        <taxon>Magnaporthaceae</taxon>
        <taxon>Gaeumannomyces</taxon>
    </lineage>
</organism>
<reference evidence="4" key="1">
    <citation type="submission" date="2010-07" db="EMBL/GenBank/DDBJ databases">
        <title>The genome sequence of Gaeumannomyces graminis var. tritici strain R3-111a-1.</title>
        <authorList>
            <consortium name="The Broad Institute Genome Sequencing Platform"/>
            <person name="Ma L.-J."/>
            <person name="Dead R."/>
            <person name="Young S."/>
            <person name="Zeng Q."/>
            <person name="Koehrsen M."/>
            <person name="Alvarado L."/>
            <person name="Berlin A."/>
            <person name="Chapman S.B."/>
            <person name="Chen Z."/>
            <person name="Freedman E."/>
            <person name="Gellesch M."/>
            <person name="Goldberg J."/>
            <person name="Griggs A."/>
            <person name="Gujja S."/>
            <person name="Heilman E.R."/>
            <person name="Heiman D."/>
            <person name="Hepburn T."/>
            <person name="Howarth C."/>
            <person name="Jen D."/>
            <person name="Larson L."/>
            <person name="Mehta T."/>
            <person name="Neiman D."/>
            <person name="Pearson M."/>
            <person name="Roberts A."/>
            <person name="Saif S."/>
            <person name="Shea T."/>
            <person name="Shenoy N."/>
            <person name="Sisk P."/>
            <person name="Stolte C."/>
            <person name="Sykes S."/>
            <person name="Walk T."/>
            <person name="White J."/>
            <person name="Yandava C."/>
            <person name="Haas B."/>
            <person name="Nusbaum C."/>
            <person name="Birren B."/>
        </authorList>
    </citation>
    <scope>NUCLEOTIDE SEQUENCE [LARGE SCALE GENOMIC DNA]</scope>
    <source>
        <strain evidence="4">R3-111a-1</strain>
    </source>
</reference>
<gene>
    <name evidence="3" type="primary">20344672</name>
    <name evidence="2" type="ORF">GGTG_04214</name>
</gene>
<dbReference type="EMBL" id="GL385396">
    <property type="protein sequence ID" value="EJT79125.1"/>
    <property type="molecule type" value="Genomic_DNA"/>
</dbReference>
<feature type="region of interest" description="Disordered" evidence="1">
    <location>
        <begin position="22"/>
        <end position="71"/>
    </location>
</feature>
<dbReference type="Proteomes" id="UP000006039">
    <property type="component" value="Unassembled WGS sequence"/>
</dbReference>